<evidence type="ECO:0000256" key="1">
    <source>
        <dbReference type="SAM" id="MobiDB-lite"/>
    </source>
</evidence>
<protein>
    <submittedName>
        <fullName evidence="2">Uncharacterized protein</fullName>
    </submittedName>
</protein>
<reference evidence="2" key="1">
    <citation type="submission" date="2009-12" db="EMBL/GenBank/DDBJ databases">
        <title>Complete sequence of Dickeya dadantii Ech586.</title>
        <authorList>
            <consortium name="US DOE Joint Genome Institute"/>
            <person name="Lucas S."/>
            <person name="Copeland A."/>
            <person name="Lapidus A."/>
            <person name="Glavina del Rio T."/>
            <person name="Tice H."/>
            <person name="Bruce D."/>
            <person name="Goodwin L."/>
            <person name="Pitluck S."/>
            <person name="Munk A.C."/>
            <person name="Brettin T."/>
            <person name="Detter J.C."/>
            <person name="Han C."/>
            <person name="Tapia R."/>
            <person name="Larimer F."/>
            <person name="Land M."/>
            <person name="Hauser L."/>
            <person name="Kyrpides N."/>
            <person name="Mikhailova N."/>
            <person name="Balakrishnan V."/>
            <person name="Glasner J."/>
            <person name="Perna N.T."/>
        </authorList>
    </citation>
    <scope>NUCLEOTIDE SEQUENCE [LARGE SCALE GENOMIC DNA]</scope>
    <source>
        <strain evidence="2">Ech586</strain>
    </source>
</reference>
<evidence type="ECO:0000313" key="2">
    <source>
        <dbReference type="EMBL" id="ACZ76199.1"/>
    </source>
</evidence>
<sequence>MSISPWSIGFGATGVVIELAIKKAIEAFTQKSDDASKTSTELLDEAQKAEIKSAVLQTQAKVQQELSIARRILIAEEVEIEEFYDASGSANAGAKVSKESTSIGLQGDGRKITKRVIKFKGFNSQTNNILQTIESAQIQDLTESQDMTAQSNTSPEHLNK</sequence>
<organism evidence="2 3">
    <name type="scientific">Dickeya zeae (strain Ech586)</name>
    <name type="common">Dickeya dadantii (strain Ech586)</name>
    <dbReference type="NCBI Taxonomy" id="590409"/>
    <lineage>
        <taxon>Bacteria</taxon>
        <taxon>Pseudomonadati</taxon>
        <taxon>Pseudomonadota</taxon>
        <taxon>Gammaproteobacteria</taxon>
        <taxon>Enterobacterales</taxon>
        <taxon>Pectobacteriaceae</taxon>
        <taxon>Dickeya</taxon>
        <taxon>Dickeya parazeae</taxon>
    </lineage>
</organism>
<dbReference type="HOGENOM" id="CLU_139659_0_0_6"/>
<dbReference type="AlphaFoldDB" id="D2BW29"/>
<dbReference type="Proteomes" id="UP000001446">
    <property type="component" value="Chromosome"/>
</dbReference>
<name>D2BW29_DICZ5</name>
<dbReference type="OrthoDB" id="2340053at2"/>
<accession>D2BW29</accession>
<feature type="region of interest" description="Disordered" evidence="1">
    <location>
        <begin position="141"/>
        <end position="160"/>
    </location>
</feature>
<keyword evidence="3" id="KW-1185">Reference proteome</keyword>
<dbReference type="RefSeq" id="WP_012884033.1">
    <property type="nucleotide sequence ID" value="NC_013592.1"/>
</dbReference>
<proteinExistence type="predicted"/>
<gene>
    <name evidence="2" type="ordered locus">Dd586_1317</name>
</gene>
<dbReference type="KEGG" id="ddc:Dd586_1317"/>
<evidence type="ECO:0000313" key="3">
    <source>
        <dbReference type="Proteomes" id="UP000001446"/>
    </source>
</evidence>
<dbReference type="eggNOG" id="ENOG50337FS">
    <property type="taxonomic scope" value="Bacteria"/>
</dbReference>
<dbReference type="EMBL" id="CP001836">
    <property type="protein sequence ID" value="ACZ76199.1"/>
    <property type="molecule type" value="Genomic_DNA"/>
</dbReference>